<sequence length="112" mass="13019">MYHRVQLEWDQEALDCYQARDFTQAQTCPQTARFWPLIVNNGPSSCRGVYTDVLQLPQEPRITSCARPQANIFKMLKITFRFTSLAQPLWKSAVPKNAVHRNVVIIITVFFF</sequence>
<organism evidence="1 2">
    <name type="scientific">Labeo rohita</name>
    <name type="common">Indian major carp</name>
    <name type="synonym">Cyprinus rohita</name>
    <dbReference type="NCBI Taxonomy" id="84645"/>
    <lineage>
        <taxon>Eukaryota</taxon>
        <taxon>Metazoa</taxon>
        <taxon>Chordata</taxon>
        <taxon>Craniata</taxon>
        <taxon>Vertebrata</taxon>
        <taxon>Euteleostomi</taxon>
        <taxon>Actinopterygii</taxon>
        <taxon>Neopterygii</taxon>
        <taxon>Teleostei</taxon>
        <taxon>Ostariophysi</taxon>
        <taxon>Cypriniformes</taxon>
        <taxon>Cyprinidae</taxon>
        <taxon>Labeoninae</taxon>
        <taxon>Labeonini</taxon>
        <taxon>Labeo</taxon>
    </lineage>
</organism>
<dbReference type="Proteomes" id="UP000290572">
    <property type="component" value="Unassembled WGS sequence"/>
</dbReference>
<dbReference type="AlphaFoldDB" id="A0A498NWB5"/>
<name>A0A498NWB5_LABRO</name>
<dbReference type="EMBL" id="QBIY01009967">
    <property type="protein sequence ID" value="RXN35966.1"/>
    <property type="molecule type" value="Genomic_DNA"/>
</dbReference>
<accession>A0A498NWB5</accession>
<protein>
    <submittedName>
        <fullName evidence="1">Uncharacterized protein</fullName>
    </submittedName>
</protein>
<evidence type="ECO:0000313" key="1">
    <source>
        <dbReference type="EMBL" id="RXN35966.1"/>
    </source>
</evidence>
<evidence type="ECO:0000313" key="2">
    <source>
        <dbReference type="Proteomes" id="UP000290572"/>
    </source>
</evidence>
<keyword evidence="2" id="KW-1185">Reference proteome</keyword>
<gene>
    <name evidence="1" type="ORF">ROHU_003385</name>
</gene>
<reference evidence="1 2" key="1">
    <citation type="submission" date="2018-03" db="EMBL/GenBank/DDBJ databases">
        <title>Draft genome sequence of Rohu Carp (Labeo rohita).</title>
        <authorList>
            <person name="Das P."/>
            <person name="Kushwaha B."/>
            <person name="Joshi C.G."/>
            <person name="Kumar D."/>
            <person name="Nagpure N.S."/>
            <person name="Sahoo L."/>
            <person name="Das S.P."/>
            <person name="Bit A."/>
            <person name="Patnaik S."/>
            <person name="Meher P.K."/>
            <person name="Jayasankar P."/>
            <person name="Koringa P.G."/>
            <person name="Patel N.V."/>
            <person name="Hinsu A.T."/>
            <person name="Kumar R."/>
            <person name="Pandey M."/>
            <person name="Agarwal S."/>
            <person name="Srivastava S."/>
            <person name="Singh M."/>
            <person name="Iquebal M.A."/>
            <person name="Jaiswal S."/>
            <person name="Angadi U.B."/>
            <person name="Kumar N."/>
            <person name="Raza M."/>
            <person name="Shah T.M."/>
            <person name="Rai A."/>
            <person name="Jena J.K."/>
        </authorList>
    </citation>
    <scope>NUCLEOTIDE SEQUENCE [LARGE SCALE GENOMIC DNA]</scope>
    <source>
        <strain evidence="1">DASCIFA01</strain>
        <tissue evidence="1">Testis</tissue>
    </source>
</reference>
<proteinExistence type="predicted"/>
<comment type="caution">
    <text evidence="1">The sequence shown here is derived from an EMBL/GenBank/DDBJ whole genome shotgun (WGS) entry which is preliminary data.</text>
</comment>